<keyword evidence="4" id="KW-1185">Reference proteome</keyword>
<dbReference type="Proteomes" id="UP000001593">
    <property type="component" value="Unassembled WGS sequence"/>
</dbReference>
<dbReference type="KEGG" id="nve:5518904"/>
<evidence type="ECO:0000313" key="3">
    <source>
        <dbReference type="EMBL" id="EDO46824.1"/>
    </source>
</evidence>
<gene>
    <name evidence="3" type="ORF">NEMVEDRAFT_v1g239677</name>
</gene>
<feature type="compositionally biased region" description="Basic and acidic residues" evidence="2">
    <location>
        <begin position="273"/>
        <end position="297"/>
    </location>
</feature>
<accession>A7RNZ4</accession>
<evidence type="ECO:0000313" key="4">
    <source>
        <dbReference type="Proteomes" id="UP000001593"/>
    </source>
</evidence>
<dbReference type="EMBL" id="DS469524">
    <property type="protein sequence ID" value="EDO46824.1"/>
    <property type="molecule type" value="Genomic_DNA"/>
</dbReference>
<name>A7RNZ4_NEMVE</name>
<protein>
    <submittedName>
        <fullName evidence="3">Uncharacterized protein</fullName>
    </submittedName>
</protein>
<feature type="region of interest" description="Disordered" evidence="2">
    <location>
        <begin position="272"/>
        <end position="313"/>
    </location>
</feature>
<dbReference type="AlphaFoldDB" id="A7RNZ4"/>
<feature type="coiled-coil region" evidence="1">
    <location>
        <begin position="60"/>
        <end position="87"/>
    </location>
</feature>
<evidence type="ECO:0000256" key="1">
    <source>
        <dbReference type="SAM" id="Coils"/>
    </source>
</evidence>
<reference evidence="3 4" key="1">
    <citation type="journal article" date="2007" name="Science">
        <title>Sea anemone genome reveals ancestral eumetazoan gene repertoire and genomic organization.</title>
        <authorList>
            <person name="Putnam N.H."/>
            <person name="Srivastava M."/>
            <person name="Hellsten U."/>
            <person name="Dirks B."/>
            <person name="Chapman J."/>
            <person name="Salamov A."/>
            <person name="Terry A."/>
            <person name="Shapiro H."/>
            <person name="Lindquist E."/>
            <person name="Kapitonov V.V."/>
            <person name="Jurka J."/>
            <person name="Genikhovich G."/>
            <person name="Grigoriev I.V."/>
            <person name="Lucas S.M."/>
            <person name="Steele R.E."/>
            <person name="Finnerty J.R."/>
            <person name="Technau U."/>
            <person name="Martindale M.Q."/>
            <person name="Rokhsar D.S."/>
        </authorList>
    </citation>
    <scope>NUCLEOTIDE SEQUENCE [LARGE SCALE GENOMIC DNA]</scope>
    <source>
        <strain evidence="4">CH2 X CH6</strain>
    </source>
</reference>
<keyword evidence="1" id="KW-0175">Coiled coil</keyword>
<feature type="region of interest" description="Disordered" evidence="2">
    <location>
        <begin position="397"/>
        <end position="421"/>
    </location>
</feature>
<sequence length="421" mass="48410">MMSECINIKTEASLLTVVLTSANTTEKRNPSEWLDLRSKIEDEKFRQLSADLERRRIRKYNFHLEELQKVQNELKNLQIDRMRFEREKLLRKRNIASLAKERKKISKTDVHDRTILPMNERMLGGSASIAFDPKVEKTRRFRRSKTTGSIDIYRRSNKDEKYSENQDDIGEVTMNFPYLSDRDVMRFHKSCKSAGNSTECRRWGAAWLCAKKEQDFAFEKGKRWTKHLLNAEKEKMKILSEKWAALRDRRFTSAFLNLGFGLVNLENSSVKPAHSECTDSKVKTHDKAEVQSEKSSNRLENNQGGGIDSSTDDEICNEPFFSVQKSTRFKNVSTGGSKDNTALLFMSPFSKGKIYRDNEEKETKERKTCGKGKKDSQIKVGELDKLVSETETLFVDKAGGNTANQQNNAPFLPALDKNRSG</sequence>
<organism evidence="3 4">
    <name type="scientific">Nematostella vectensis</name>
    <name type="common">Starlet sea anemone</name>
    <dbReference type="NCBI Taxonomy" id="45351"/>
    <lineage>
        <taxon>Eukaryota</taxon>
        <taxon>Metazoa</taxon>
        <taxon>Cnidaria</taxon>
        <taxon>Anthozoa</taxon>
        <taxon>Hexacorallia</taxon>
        <taxon>Actiniaria</taxon>
        <taxon>Edwardsiidae</taxon>
        <taxon>Nematostella</taxon>
    </lineage>
</organism>
<dbReference type="InParanoid" id="A7RNZ4"/>
<dbReference type="OrthoDB" id="5972128at2759"/>
<evidence type="ECO:0000256" key="2">
    <source>
        <dbReference type="SAM" id="MobiDB-lite"/>
    </source>
</evidence>
<proteinExistence type="predicted"/>
<feature type="compositionally biased region" description="Low complexity" evidence="2">
    <location>
        <begin position="398"/>
        <end position="409"/>
    </location>
</feature>
<dbReference type="HOGENOM" id="CLU_652673_0_0_1"/>